<dbReference type="PANTHER" id="PTHR34978:SF3">
    <property type="entry name" value="SLR0241 PROTEIN"/>
    <property type="match status" value="1"/>
</dbReference>
<feature type="domain" description="Peptidase M56" evidence="2">
    <location>
        <begin position="13"/>
        <end position="283"/>
    </location>
</feature>
<gene>
    <name evidence="3" type="ORF">GT712_06135</name>
</gene>
<feature type="transmembrane region" description="Helical" evidence="1">
    <location>
        <begin position="297"/>
        <end position="315"/>
    </location>
</feature>
<accession>A0A6L8XRQ1</accession>
<dbReference type="InterPro" id="IPR008756">
    <property type="entry name" value="Peptidase_M56"/>
</dbReference>
<reference evidence="3 4" key="1">
    <citation type="journal article" date="2019" name="Nat. Med.">
        <title>A library of human gut bacterial isolates paired with longitudinal multiomics data enables mechanistic microbiome research.</title>
        <authorList>
            <person name="Poyet M."/>
            <person name="Groussin M."/>
            <person name="Gibbons S.M."/>
            <person name="Avila-Pacheco J."/>
            <person name="Jiang X."/>
            <person name="Kearney S.M."/>
            <person name="Perrotta A.R."/>
            <person name="Berdy B."/>
            <person name="Zhao S."/>
            <person name="Lieberman T.D."/>
            <person name="Swanson P.K."/>
            <person name="Smith M."/>
            <person name="Roesemann S."/>
            <person name="Alexander J.E."/>
            <person name="Rich S.A."/>
            <person name="Livny J."/>
            <person name="Vlamakis H."/>
            <person name="Clish C."/>
            <person name="Bullock K."/>
            <person name="Deik A."/>
            <person name="Scott J."/>
            <person name="Pierce K.A."/>
            <person name="Xavier R.J."/>
            <person name="Alm E.J."/>
        </authorList>
    </citation>
    <scope>NUCLEOTIDE SEQUENCE [LARGE SCALE GENOMIC DNA]</scope>
    <source>
        <strain evidence="3 4">BIOML-A12</strain>
    </source>
</reference>
<evidence type="ECO:0000313" key="4">
    <source>
        <dbReference type="Proteomes" id="UP000477156"/>
    </source>
</evidence>
<evidence type="ECO:0000313" key="3">
    <source>
        <dbReference type="EMBL" id="MZS88674.1"/>
    </source>
</evidence>
<dbReference type="EMBL" id="WWVF01000009">
    <property type="protein sequence ID" value="MZS88674.1"/>
    <property type="molecule type" value="Genomic_DNA"/>
</dbReference>
<organism evidence="3 4">
    <name type="scientific">Blautia wexlerae</name>
    <dbReference type="NCBI Taxonomy" id="418240"/>
    <lineage>
        <taxon>Bacteria</taxon>
        <taxon>Bacillati</taxon>
        <taxon>Bacillota</taxon>
        <taxon>Clostridia</taxon>
        <taxon>Lachnospirales</taxon>
        <taxon>Lachnospiraceae</taxon>
        <taxon>Blautia</taxon>
    </lineage>
</organism>
<feature type="transmembrane region" description="Helical" evidence="1">
    <location>
        <begin position="6"/>
        <end position="27"/>
    </location>
</feature>
<evidence type="ECO:0000256" key="1">
    <source>
        <dbReference type="SAM" id="Phobius"/>
    </source>
</evidence>
<dbReference type="InterPro" id="IPR052173">
    <property type="entry name" value="Beta-lactam_resp_regulator"/>
</dbReference>
<sequence length="426" mass="49820">MFWVEYLIQLIYISIVTLLLLIILPILEKIFRARSLRILLCFMAALYLFPVGFLTNVLTIIPKEQEGSIVRNFSILSRTIIETLEIKENINITIVVQVIIGIGILIRLVNDLKKQKNLMSLIRRWNKKEISPNFYKIFAQVIDEFNMRGKVELLENEVILSPMAVGIHKKYIIMPFRLRNMSDEKIYNYLSHEVTHLKYNDNALSLILRLIEIINWYNPVVHYLMKTEKTYCELACDERVLCDKEEDFRFQYARTIVDTLTWQTRIQVPGGSSFFSGSDIARRRVKAATHHRKKKRGIILGTLFLITVVGGLTITSSKLSLTNSNTYLKCKSIIQNGNIDSPNYYNNIFGKIFAEINKSTFLKYNEYGLEYDMDTGRLHYQNKLVRNFEDIHFFTKSVIYFEDGEIDVHIVRNRWGNVETIKANEI</sequence>
<dbReference type="RefSeq" id="WP_161276075.1">
    <property type="nucleotide sequence ID" value="NZ_JABMHZ010000100.1"/>
</dbReference>
<keyword evidence="1" id="KW-0812">Transmembrane</keyword>
<keyword evidence="1" id="KW-0472">Membrane</keyword>
<dbReference type="PANTHER" id="PTHR34978">
    <property type="entry name" value="POSSIBLE SENSOR-TRANSDUCER PROTEIN BLAR"/>
    <property type="match status" value="1"/>
</dbReference>
<keyword evidence="1" id="KW-1133">Transmembrane helix</keyword>
<dbReference type="Proteomes" id="UP000477156">
    <property type="component" value="Unassembled WGS sequence"/>
</dbReference>
<feature type="transmembrane region" description="Helical" evidence="1">
    <location>
        <begin position="90"/>
        <end position="109"/>
    </location>
</feature>
<comment type="caution">
    <text evidence="3">The sequence shown here is derived from an EMBL/GenBank/DDBJ whole genome shotgun (WGS) entry which is preliminary data.</text>
</comment>
<dbReference type="AlphaFoldDB" id="A0A6L8XRQ1"/>
<feature type="transmembrane region" description="Helical" evidence="1">
    <location>
        <begin position="39"/>
        <end position="61"/>
    </location>
</feature>
<proteinExistence type="predicted"/>
<name>A0A6L8XRQ1_9FIRM</name>
<protein>
    <recommendedName>
        <fullName evidence="2">Peptidase M56 domain-containing protein</fullName>
    </recommendedName>
</protein>
<evidence type="ECO:0000259" key="2">
    <source>
        <dbReference type="Pfam" id="PF05569"/>
    </source>
</evidence>
<dbReference type="Pfam" id="PF05569">
    <property type="entry name" value="Peptidase_M56"/>
    <property type="match status" value="1"/>
</dbReference>
<dbReference type="CDD" id="cd07341">
    <property type="entry name" value="M56_BlaR1_MecR1_like"/>
    <property type="match status" value="1"/>
</dbReference>